<dbReference type="Gene3D" id="1.25.40.10">
    <property type="entry name" value="Tetratricopeptide repeat domain"/>
    <property type="match status" value="1"/>
</dbReference>
<organism evidence="2">
    <name type="scientific">Rhizobium leguminosarum</name>
    <dbReference type="NCBI Taxonomy" id="384"/>
    <lineage>
        <taxon>Bacteria</taxon>
        <taxon>Pseudomonadati</taxon>
        <taxon>Pseudomonadota</taxon>
        <taxon>Alphaproteobacteria</taxon>
        <taxon>Hyphomicrobiales</taxon>
        <taxon>Rhizobiaceae</taxon>
        <taxon>Rhizobium/Agrobacterium group</taxon>
        <taxon>Rhizobium</taxon>
    </lineage>
</organism>
<reference evidence="2" key="1">
    <citation type="submission" date="2016-04" db="EMBL/GenBank/DDBJ databases">
        <title>Fast-growing isolate from the root nodules of Vavilovia formosa.</title>
        <authorList>
            <person name="Kimeklis A."/>
            <person name="Safronova V."/>
            <person name="Belimov A."/>
            <person name="Andronov E."/>
        </authorList>
    </citation>
    <scope>NUCLEOTIDE SEQUENCE [LARGE SCALE GENOMIC DNA]</scope>
    <source>
        <strain evidence="2">Vaf-46</strain>
    </source>
</reference>
<dbReference type="InterPro" id="IPR011990">
    <property type="entry name" value="TPR-like_helical_dom_sf"/>
</dbReference>
<dbReference type="EMBL" id="LWBS01000007">
    <property type="protein sequence ID" value="OAP97549.1"/>
    <property type="molecule type" value="Genomic_DNA"/>
</dbReference>
<dbReference type="AlphaFoldDB" id="A0A179C1A0"/>
<feature type="chain" id="PRO_5008099862" evidence="1">
    <location>
        <begin position="27"/>
        <end position="222"/>
    </location>
</feature>
<evidence type="ECO:0000313" key="2">
    <source>
        <dbReference type="EMBL" id="OAP97549.1"/>
    </source>
</evidence>
<sequence length="222" mass="24814">MRVTKFRSFAAFGILALAALTQTARADDISAMNADVAKVRSQWETLKFTMREGTKQTALMDELGKQADDLPKKYPHHAEALIWDGIITSERASMASAFSALGLARQARDLLEEAYKLDPKVLDAGAPTSLAVLYYRVPGFPLGFGDKNKARQLLEEAVRTAPNSLDAEYFYGDFLYEQKDYEHAQSVLEQALKIPADPNRPLWDHNRRLVIEQLIGKVKAKA</sequence>
<evidence type="ECO:0000256" key="1">
    <source>
        <dbReference type="SAM" id="SignalP"/>
    </source>
</evidence>
<protein>
    <submittedName>
        <fullName evidence="2">Uncharacterized protein</fullName>
    </submittedName>
</protein>
<accession>A0A179C1A0</accession>
<name>A0A179C1A0_RHILE</name>
<feature type="signal peptide" evidence="1">
    <location>
        <begin position="1"/>
        <end position="26"/>
    </location>
</feature>
<comment type="caution">
    <text evidence="2">The sequence shown here is derived from an EMBL/GenBank/DDBJ whole genome shotgun (WGS) entry which is preliminary data.</text>
</comment>
<proteinExistence type="predicted"/>
<gene>
    <name evidence="2" type="ORF">A4U53_36695</name>
</gene>
<dbReference type="Pfam" id="PF14559">
    <property type="entry name" value="TPR_19"/>
    <property type="match status" value="1"/>
</dbReference>
<keyword evidence="1" id="KW-0732">Signal</keyword>
<dbReference type="SUPFAM" id="SSF48452">
    <property type="entry name" value="TPR-like"/>
    <property type="match status" value="1"/>
</dbReference>